<dbReference type="OrthoDB" id="3364440at2759"/>
<dbReference type="AlphaFoldDB" id="U1HMZ0"/>
<dbReference type="EMBL" id="KE721319">
    <property type="protein sequence ID" value="ERF70399.1"/>
    <property type="molecule type" value="Genomic_DNA"/>
</dbReference>
<dbReference type="InterPro" id="IPR008146">
    <property type="entry name" value="Gln_synth_cat_dom"/>
</dbReference>
<evidence type="ECO:0000256" key="3">
    <source>
        <dbReference type="PROSITE-ProRule" id="PRU01331"/>
    </source>
</evidence>
<dbReference type="PANTHER" id="PTHR43785">
    <property type="entry name" value="GAMMA-GLUTAMYLPUTRESCINE SYNTHETASE"/>
    <property type="match status" value="1"/>
</dbReference>
<dbReference type="RefSeq" id="XP_007803966.1">
    <property type="nucleotide sequence ID" value="XM_007805775.1"/>
</dbReference>
<dbReference type="HOGENOM" id="CLU_017290_6_1_1"/>
<keyword evidence="2" id="KW-0436">Ligase</keyword>
<dbReference type="SMART" id="SM01230">
    <property type="entry name" value="Gln-synt_C"/>
    <property type="match status" value="1"/>
</dbReference>
<dbReference type="OMA" id="WGSENRA"/>
<dbReference type="SUPFAM" id="SSF54368">
    <property type="entry name" value="Glutamine synthetase, N-terminal domain"/>
    <property type="match status" value="1"/>
</dbReference>
<gene>
    <name evidence="6" type="ORF">EPUS_05218</name>
</gene>
<proteinExistence type="inferred from homology"/>
<name>U1HMZ0_ENDPU</name>
<reference evidence="7" key="1">
    <citation type="journal article" date="2014" name="BMC Genomics">
        <title>Genome characteristics reveal the impact of lichenization on lichen-forming fungus Endocarpon pusillum Hedwig (Verrucariales, Ascomycota).</title>
        <authorList>
            <person name="Wang Y.-Y."/>
            <person name="Liu B."/>
            <person name="Zhang X.-Y."/>
            <person name="Zhou Q.-M."/>
            <person name="Zhang T."/>
            <person name="Li H."/>
            <person name="Yu Y.-F."/>
            <person name="Zhang X.-L."/>
            <person name="Hao X.-Y."/>
            <person name="Wang M."/>
            <person name="Wang L."/>
            <person name="Wei J.-C."/>
        </authorList>
    </citation>
    <scope>NUCLEOTIDE SEQUENCE [LARGE SCALE GENOMIC DNA]</scope>
    <source>
        <strain evidence="7">Z07020 / HMAS-L-300199</strain>
    </source>
</reference>
<evidence type="ECO:0000256" key="2">
    <source>
        <dbReference type="ARBA" id="ARBA00022598"/>
    </source>
</evidence>
<accession>U1HMZ0</accession>
<dbReference type="InterPro" id="IPR014746">
    <property type="entry name" value="Gln_synth/guanido_kin_cat_dom"/>
</dbReference>
<feature type="domain" description="GS catalytic" evidence="5">
    <location>
        <begin position="116"/>
        <end position="434"/>
    </location>
</feature>
<evidence type="ECO:0000313" key="7">
    <source>
        <dbReference type="Proteomes" id="UP000019373"/>
    </source>
</evidence>
<dbReference type="InterPro" id="IPR036651">
    <property type="entry name" value="Gln_synt_N_sf"/>
</dbReference>
<dbReference type="SUPFAM" id="SSF55931">
    <property type="entry name" value="Glutamine synthetase/guanido kinase"/>
    <property type="match status" value="1"/>
</dbReference>
<dbReference type="eggNOG" id="KOG0683">
    <property type="taxonomic scope" value="Eukaryota"/>
</dbReference>
<keyword evidence="7" id="KW-1185">Reference proteome</keyword>
<evidence type="ECO:0000259" key="5">
    <source>
        <dbReference type="PROSITE" id="PS51987"/>
    </source>
</evidence>
<dbReference type="GeneID" id="19240171"/>
<protein>
    <recommendedName>
        <fullName evidence="1">Glutamine synthetase</fullName>
    </recommendedName>
</protein>
<organism evidence="6 7">
    <name type="scientific">Endocarpon pusillum (strain Z07020 / HMAS-L-300199)</name>
    <name type="common">Lichen-forming fungus</name>
    <dbReference type="NCBI Taxonomy" id="1263415"/>
    <lineage>
        <taxon>Eukaryota</taxon>
        <taxon>Fungi</taxon>
        <taxon>Dikarya</taxon>
        <taxon>Ascomycota</taxon>
        <taxon>Pezizomycotina</taxon>
        <taxon>Eurotiomycetes</taxon>
        <taxon>Chaetothyriomycetidae</taxon>
        <taxon>Verrucariales</taxon>
        <taxon>Verrucariaceae</taxon>
        <taxon>Endocarpon</taxon>
    </lineage>
</organism>
<dbReference type="GO" id="GO:0004356">
    <property type="term" value="F:glutamine synthetase activity"/>
    <property type="evidence" value="ECO:0007669"/>
    <property type="project" value="InterPro"/>
</dbReference>
<dbReference type="GO" id="GO:0006542">
    <property type="term" value="P:glutamine biosynthetic process"/>
    <property type="evidence" value="ECO:0007669"/>
    <property type="project" value="InterPro"/>
</dbReference>
<dbReference type="PROSITE" id="PS51987">
    <property type="entry name" value="GS_CATALYTIC"/>
    <property type="match status" value="1"/>
</dbReference>
<sequence length="434" mass="48646">MDSGTKTLVTFLLHQPSTKFIRLQFVDLSGILRTRIITTQHCLDMIAKGQHATVGGKSMLFSVTDKTSSIVPSVGLCELHPDWRSLRVCGYAPGHAVVMCCVYDKYFEEEPFHLCPRRKLADFVVECEVSQSKKFLVGFEVEFVLLDPSGEPPRTVDPINAWSVTSGLRGDTLELMEECVEALQASGISVLQFHTVEPNQLQIATGPLSPLDAIDALMHANECIKHVSVKHGLRATMAPKPLREDLHTATHAHVSIHPPSGQENFLAGILNSLQTLCAFGLPSYDSYSRVTELRNAAGARVAWGTENRYVPIRAIEKARWELRYLDTTANFYLALLASLSAGMQGLKEKMPLLWHDCQQNPSQLTESERRELGIVKQLPKSMRDTIEMLKESKSLDEVLGETLKSNYIAMKEIDESDMRSWSEDRRRELFTALF</sequence>
<dbReference type="PANTHER" id="PTHR43785:SF2">
    <property type="entry name" value="TYPE-1 GLUTAMINE SYNTHETASE 1"/>
    <property type="match status" value="1"/>
</dbReference>
<evidence type="ECO:0000256" key="4">
    <source>
        <dbReference type="RuleBase" id="RU000384"/>
    </source>
</evidence>
<evidence type="ECO:0000313" key="6">
    <source>
        <dbReference type="EMBL" id="ERF70399.1"/>
    </source>
</evidence>
<evidence type="ECO:0000256" key="1">
    <source>
        <dbReference type="ARBA" id="ARBA00021364"/>
    </source>
</evidence>
<dbReference type="Pfam" id="PF00120">
    <property type="entry name" value="Gln-synt_C"/>
    <property type="match status" value="1"/>
</dbReference>
<dbReference type="Gene3D" id="3.30.590.10">
    <property type="entry name" value="Glutamine synthetase/guanido kinase, catalytic domain"/>
    <property type="match status" value="1"/>
</dbReference>
<dbReference type="Gene3D" id="3.10.20.70">
    <property type="entry name" value="Glutamine synthetase, N-terminal domain"/>
    <property type="match status" value="1"/>
</dbReference>
<dbReference type="Proteomes" id="UP000019373">
    <property type="component" value="Unassembled WGS sequence"/>
</dbReference>
<comment type="similarity">
    <text evidence="3 4">Belongs to the glutamine synthetase family.</text>
</comment>